<dbReference type="AlphaFoldDB" id="A0A1Y1MB37"/>
<accession>A0A1Y1MB37</accession>
<evidence type="ECO:0000313" key="3">
    <source>
        <dbReference type="Proteomes" id="UP000327044"/>
    </source>
</evidence>
<dbReference type="EMBL" id="VVIM01000011">
    <property type="protein sequence ID" value="KAB0791578.1"/>
    <property type="molecule type" value="Genomic_DNA"/>
</dbReference>
<gene>
    <name evidence="2" type="ORF">PPYR_03378</name>
</gene>
<dbReference type="EMBL" id="GEZM01038753">
    <property type="protein sequence ID" value="JAV81525.1"/>
    <property type="molecule type" value="Transcribed_RNA"/>
</dbReference>
<proteinExistence type="predicted"/>
<sequence length="314" mass="36099">MSLQLVAKINRCLWRNVRQSDRATSFRCGRMLMCSTHVPGDDSKIEYRSFQKSSTCQCIRLPLKKSRLANPFPDPLKMIASDTVSDDEKASNMQLTSRLPEYPVRSSVGQSRRRFSSKCGGGHIEKCKKVTTEKCANKAESPECKSNFERKACEKQEAPFDSFSDLYRASLKPLKRNECNSCPRKTAPTSEMKPQKEYHTSATVFAKQTEHSSEADIQSIEAYVKTHNFPYQFPETDFPTNCCCSRGVTGYSRPFTYLEYRLVKKDTDDYKGRIEAFVKDEIDEKCKEKKESTRECPKDLLVKKKREYKPKGDK</sequence>
<protein>
    <submittedName>
        <fullName evidence="1">Uncharacterized protein</fullName>
    </submittedName>
</protein>
<keyword evidence="3" id="KW-1185">Reference proteome</keyword>
<dbReference type="InterPro" id="IPR006611">
    <property type="entry name" value="DUF1431_DROsp"/>
</dbReference>
<name>A0A1Y1MB37_PHOPY</name>
<dbReference type="OrthoDB" id="6742557at2759"/>
<evidence type="ECO:0000313" key="2">
    <source>
        <dbReference type="EMBL" id="KAB0791578.1"/>
    </source>
</evidence>
<dbReference type="Pfam" id="PF07248">
    <property type="entry name" value="DUF1431"/>
    <property type="match status" value="1"/>
</dbReference>
<reference evidence="2" key="3">
    <citation type="submission" date="2019-08" db="EMBL/GenBank/DDBJ databases">
        <authorList>
            <consortium name="Photinus pyralis genome working group"/>
            <person name="Fallon T.R."/>
            <person name="Sander Lower S.E."/>
            <person name="Weng J.-K."/>
        </authorList>
    </citation>
    <scope>NUCLEOTIDE SEQUENCE</scope>
    <source>
        <strain evidence="2">1611_PpyrPB1</strain>
        <tissue evidence="2">Whole body</tissue>
    </source>
</reference>
<dbReference type="Proteomes" id="UP000327044">
    <property type="component" value="Unassembled WGS sequence"/>
</dbReference>
<evidence type="ECO:0000313" key="1">
    <source>
        <dbReference type="EMBL" id="JAV81525.1"/>
    </source>
</evidence>
<reference evidence="1" key="1">
    <citation type="journal article" date="2016" name="Sci. Rep.">
        <title>Molecular characterization of firefly nuptial gifts: a multi-omics approach sheds light on postcopulatory sexual selection.</title>
        <authorList>
            <person name="Al-Wathiqui N."/>
            <person name="Fallon T.R."/>
            <person name="South A."/>
            <person name="Weng J.K."/>
            <person name="Lewis S.M."/>
        </authorList>
    </citation>
    <scope>NUCLEOTIDE SEQUENCE</scope>
</reference>
<dbReference type="InParanoid" id="A0A1Y1MB37"/>
<reference evidence="2 3" key="2">
    <citation type="journal article" date="2018" name="Elife">
        <title>Firefly genomes illuminate parallel origins of bioluminescence in beetles.</title>
        <authorList>
            <person name="Fallon T.R."/>
            <person name="Lower S.E."/>
            <person name="Chang C.H."/>
            <person name="Bessho-Uehara M."/>
            <person name="Martin G.J."/>
            <person name="Bewick A.J."/>
            <person name="Behringer M."/>
            <person name="Debat H.J."/>
            <person name="Wong I."/>
            <person name="Day J.C."/>
            <person name="Suvorov A."/>
            <person name="Silva C.J."/>
            <person name="Stanger-Hall K.F."/>
            <person name="Hall D.W."/>
            <person name="Schmitz R.J."/>
            <person name="Nelson D.R."/>
            <person name="Lewis S.M."/>
            <person name="Shigenobu S."/>
            <person name="Bybee S.M."/>
            <person name="Larracuente A.M."/>
            <person name="Oba Y."/>
            <person name="Weng J.K."/>
        </authorList>
    </citation>
    <scope>NUCLEOTIDE SEQUENCE [LARGE SCALE GENOMIC DNA]</scope>
    <source>
        <strain evidence="2">1611_PpyrPB1</strain>
        <tissue evidence="2">Whole body</tissue>
    </source>
</reference>
<organism evidence="1">
    <name type="scientific">Photinus pyralis</name>
    <name type="common">Common eastern firefly</name>
    <name type="synonym">Lampyris pyralis</name>
    <dbReference type="NCBI Taxonomy" id="7054"/>
    <lineage>
        <taxon>Eukaryota</taxon>
        <taxon>Metazoa</taxon>
        <taxon>Ecdysozoa</taxon>
        <taxon>Arthropoda</taxon>
        <taxon>Hexapoda</taxon>
        <taxon>Insecta</taxon>
        <taxon>Pterygota</taxon>
        <taxon>Neoptera</taxon>
        <taxon>Endopterygota</taxon>
        <taxon>Coleoptera</taxon>
        <taxon>Polyphaga</taxon>
        <taxon>Elateriformia</taxon>
        <taxon>Elateroidea</taxon>
        <taxon>Lampyridae</taxon>
        <taxon>Lampyrinae</taxon>
        <taxon>Photinus</taxon>
    </lineage>
</organism>